<proteinExistence type="predicted"/>
<keyword evidence="2" id="KW-1185">Reference proteome</keyword>
<reference evidence="1 2" key="1">
    <citation type="submission" date="2021-06" db="EMBL/GenBank/DDBJ databases">
        <authorList>
            <person name="Lee D.H."/>
        </authorList>
    </citation>
    <scope>NUCLEOTIDE SEQUENCE [LARGE SCALE GENOMIC DNA]</scope>
    <source>
        <strain evidence="1 2">MMS21-HV4-11</strain>
    </source>
</reference>
<comment type="caution">
    <text evidence="1">The sequence shown here is derived from an EMBL/GenBank/DDBJ whole genome shotgun (WGS) entry which is preliminary data.</text>
</comment>
<accession>A0ABS6IIV7</accession>
<evidence type="ECO:0000313" key="2">
    <source>
        <dbReference type="Proteomes" id="UP000727907"/>
    </source>
</evidence>
<dbReference type="RefSeq" id="WP_216958351.1">
    <property type="nucleotide sequence ID" value="NZ_JAHOPB010000001.1"/>
</dbReference>
<dbReference type="Pfam" id="PF13671">
    <property type="entry name" value="AAA_33"/>
    <property type="match status" value="1"/>
</dbReference>
<dbReference type="GO" id="GO:0005524">
    <property type="term" value="F:ATP binding"/>
    <property type="evidence" value="ECO:0007669"/>
    <property type="project" value="UniProtKB-KW"/>
</dbReference>
<dbReference type="Proteomes" id="UP000727907">
    <property type="component" value="Unassembled WGS sequence"/>
</dbReference>
<sequence>MIHLICGSTGAGKTTYATKLRQQLGALHLSIDDWMVTLFAPDRPAQPNWPWIEERVLRCERQILATALELARVGVPSILDLGLQRLDQRRRIAEQTLAAGIAVRLHFLDVDVTERWRRVEQRNAQQGETFRVNVTRPMFDFIETIWQPPTDDEMSVLDGVRVAA</sequence>
<keyword evidence="1" id="KW-0547">Nucleotide-binding</keyword>
<name>A0ABS6IIV7_9HYPH</name>
<protein>
    <submittedName>
        <fullName evidence="1">ATP-binding protein</fullName>
    </submittedName>
</protein>
<keyword evidence="1" id="KW-0067">ATP-binding</keyword>
<dbReference type="EMBL" id="JAHOPB010000001">
    <property type="protein sequence ID" value="MBU8873829.1"/>
    <property type="molecule type" value="Genomic_DNA"/>
</dbReference>
<gene>
    <name evidence="1" type="ORF">KQ910_08645</name>
</gene>
<evidence type="ECO:0000313" key="1">
    <source>
        <dbReference type="EMBL" id="MBU8873829.1"/>
    </source>
</evidence>
<organism evidence="1 2">
    <name type="scientific">Reyranella humidisoli</name>
    <dbReference type="NCBI Taxonomy" id="2849149"/>
    <lineage>
        <taxon>Bacteria</taxon>
        <taxon>Pseudomonadati</taxon>
        <taxon>Pseudomonadota</taxon>
        <taxon>Alphaproteobacteria</taxon>
        <taxon>Hyphomicrobiales</taxon>
        <taxon>Reyranellaceae</taxon>
        <taxon>Reyranella</taxon>
    </lineage>
</organism>